<comment type="caution">
    <text evidence="1">The sequence shown here is derived from an EMBL/GenBank/DDBJ whole genome shotgun (WGS) entry which is preliminary data.</text>
</comment>
<organism evidence="1">
    <name type="scientific">Ignavibacterium album</name>
    <dbReference type="NCBI Taxonomy" id="591197"/>
    <lineage>
        <taxon>Bacteria</taxon>
        <taxon>Pseudomonadati</taxon>
        <taxon>Ignavibacteriota</taxon>
        <taxon>Ignavibacteria</taxon>
        <taxon>Ignavibacteriales</taxon>
        <taxon>Ignavibacteriaceae</taxon>
        <taxon>Ignavibacterium</taxon>
    </lineage>
</organism>
<protein>
    <submittedName>
        <fullName evidence="1">Uncharacterized protein</fullName>
    </submittedName>
</protein>
<proteinExistence type="predicted"/>
<accession>A0A7V2ZKR9</accession>
<gene>
    <name evidence="1" type="ORF">ENS31_09460</name>
</gene>
<name>A0A7V2ZKR9_9BACT</name>
<sequence>MITFPDKDLLKEVILPIIVVSSLNCFIKNYHCSDYKLKTNDIIFNKNDGKISNIREEKGSQIKIHTLIGRIEIVKISKTDLMKDYVILKKSKDELNKIICEGKASAFKNKLLRYYNKYSNILSLINLNEIKYPMSLPFKVVVVSSKIDTLKLIPEFICYLSLKKKEDIDQHTFFDPLLIIVNDFKVAREQIIDKGISIDTIIFIGDNKYSRSMSAISKAFRLDKLNHCIFLGTEDIESGEHFPVHKWNWTLPEIKYFTKQSYQNIRPINLSNPELTSAINDYSKFITDTELQYNNLINLKKLYKFIRKVFPITALNNEQRIKKRANEVYAEFILGAEEILQYEYYNIDKDHEEDLEKVKDLYQKILAVIKNSNTKAKYLETLSDIDFIVVPQVIKSQLQKELDKFLTNTGKQVRAKDFSDIVEILNKKQEIEKRNIGLKNTKVLSFKEFLDKEQDSKSYLFLSLYGNGISSEQFLQKVLLSNLHSKILLYDEETKAFKYYLQKFQDNYQREFSSNDREALSGIDYPEVPNITTENIDTWLKYLIELEDSRFSKDDEIKYEITFEEESRPTKERKSKAVYVEGYEENFKEVWELEIGDKVRIYRPPDNETLHDLIAIMDETKFFQRVNDYSKKWKEPLMEFYQTNFGGYDLEGLYHLLISNGCTIKEKSTLKNWLDPHNKTKFPKRKRDIAAILKTIGKVESLKEILFIMKEYYGELPKQGNKLRDEVDNYLITKEIGTMLSLLQPDEIENLINNFAPIRTIKEIKKLDYEESS</sequence>
<evidence type="ECO:0000313" key="1">
    <source>
        <dbReference type="EMBL" id="HFI91735.1"/>
    </source>
</evidence>
<dbReference type="AlphaFoldDB" id="A0A7V2ZKR9"/>
<dbReference type="EMBL" id="DSUJ01000008">
    <property type="protein sequence ID" value="HFI91735.1"/>
    <property type="molecule type" value="Genomic_DNA"/>
</dbReference>
<reference evidence="1" key="1">
    <citation type="journal article" date="2020" name="mSystems">
        <title>Genome- and Community-Level Interaction Insights into Carbon Utilization and Element Cycling Functions of Hydrothermarchaeota in Hydrothermal Sediment.</title>
        <authorList>
            <person name="Zhou Z."/>
            <person name="Liu Y."/>
            <person name="Xu W."/>
            <person name="Pan J."/>
            <person name="Luo Z.H."/>
            <person name="Li M."/>
        </authorList>
    </citation>
    <scope>NUCLEOTIDE SEQUENCE [LARGE SCALE GENOMIC DNA]</scope>
    <source>
        <strain evidence="1">SpSt-479</strain>
    </source>
</reference>